<gene>
    <name evidence="6" type="ORF">OSB04_001169</name>
</gene>
<evidence type="ECO:0000313" key="7">
    <source>
        <dbReference type="Proteomes" id="UP001172457"/>
    </source>
</evidence>
<dbReference type="PANTHER" id="PTHR22536:SF10">
    <property type="entry name" value="MEDIATOR OF RNA POLYMERASE II TRANSCRIPTION SUBUNIT 19A"/>
    <property type="match status" value="1"/>
</dbReference>
<accession>A0AA38TXZ0</accession>
<sequence length="228" mass="26535">MDPESKKFGKVSNHLLFCNLGPKELTGAANLINYYKLLPHYEFFCKKSLPLSISDTHYLRKVVGDTEIRKGEGMQLDQLIENKSSRETKTHIQPFDLDVLREAFYLRETAPIDLPDSEKGTPTQAGRSKSESKDKEKKHKRHKDKDREKNKEHKKHRHHHKDRSKDKDKEKRNDKTNHHDSGAEILKKPHEKKRKHDGDEDLNGIHRHKNSKLKSSKMDELGAIRIAA</sequence>
<evidence type="ECO:0000256" key="2">
    <source>
        <dbReference type="ARBA" id="ARBA00023015"/>
    </source>
</evidence>
<dbReference type="AlphaFoldDB" id="A0AA38TXZ0"/>
<proteinExistence type="predicted"/>
<dbReference type="GO" id="GO:0016592">
    <property type="term" value="C:mediator complex"/>
    <property type="evidence" value="ECO:0007669"/>
    <property type="project" value="InterPro"/>
</dbReference>
<feature type="region of interest" description="Disordered" evidence="5">
    <location>
        <begin position="111"/>
        <end position="228"/>
    </location>
</feature>
<dbReference type="EMBL" id="JARYMX010000001">
    <property type="protein sequence ID" value="KAJ9565203.1"/>
    <property type="molecule type" value="Genomic_DNA"/>
</dbReference>
<dbReference type="GO" id="GO:0045944">
    <property type="term" value="P:positive regulation of transcription by RNA polymerase II"/>
    <property type="evidence" value="ECO:0007669"/>
    <property type="project" value="TreeGrafter"/>
</dbReference>
<comment type="caution">
    <text evidence="6">The sequence shown here is derived from an EMBL/GenBank/DDBJ whole genome shotgun (WGS) entry which is preliminary data.</text>
</comment>
<organism evidence="6 7">
    <name type="scientific">Centaurea solstitialis</name>
    <name type="common">yellow star-thistle</name>
    <dbReference type="NCBI Taxonomy" id="347529"/>
    <lineage>
        <taxon>Eukaryota</taxon>
        <taxon>Viridiplantae</taxon>
        <taxon>Streptophyta</taxon>
        <taxon>Embryophyta</taxon>
        <taxon>Tracheophyta</taxon>
        <taxon>Spermatophyta</taxon>
        <taxon>Magnoliopsida</taxon>
        <taxon>eudicotyledons</taxon>
        <taxon>Gunneridae</taxon>
        <taxon>Pentapetalae</taxon>
        <taxon>asterids</taxon>
        <taxon>campanulids</taxon>
        <taxon>Asterales</taxon>
        <taxon>Asteraceae</taxon>
        <taxon>Carduoideae</taxon>
        <taxon>Cardueae</taxon>
        <taxon>Centaureinae</taxon>
        <taxon>Centaurea</taxon>
    </lineage>
</organism>
<evidence type="ECO:0000256" key="3">
    <source>
        <dbReference type="ARBA" id="ARBA00023163"/>
    </source>
</evidence>
<dbReference type="InterPro" id="IPR019403">
    <property type="entry name" value="Mediator_Med19_met"/>
</dbReference>
<reference evidence="6" key="1">
    <citation type="submission" date="2023-03" db="EMBL/GenBank/DDBJ databases">
        <title>Chromosome-scale reference genome and RAD-based genetic map of yellow starthistle (Centaurea solstitialis) reveal putative structural variation and QTLs associated with invader traits.</title>
        <authorList>
            <person name="Reatini B."/>
            <person name="Cang F.A."/>
            <person name="Jiang Q."/>
            <person name="Mckibben M.T.W."/>
            <person name="Barker M.S."/>
            <person name="Rieseberg L.H."/>
            <person name="Dlugosch K.M."/>
        </authorList>
    </citation>
    <scope>NUCLEOTIDE SEQUENCE</scope>
    <source>
        <strain evidence="6">CAN-66</strain>
        <tissue evidence="6">Leaf</tissue>
    </source>
</reference>
<evidence type="ECO:0000256" key="5">
    <source>
        <dbReference type="SAM" id="MobiDB-lite"/>
    </source>
</evidence>
<evidence type="ECO:0000256" key="1">
    <source>
        <dbReference type="ARBA" id="ARBA00004123"/>
    </source>
</evidence>
<keyword evidence="7" id="KW-1185">Reference proteome</keyword>
<evidence type="ECO:0000313" key="6">
    <source>
        <dbReference type="EMBL" id="KAJ9565203.1"/>
    </source>
</evidence>
<evidence type="ECO:0008006" key="8">
    <source>
        <dbReference type="Google" id="ProtNLM"/>
    </source>
</evidence>
<dbReference type="Proteomes" id="UP001172457">
    <property type="component" value="Chromosome 1"/>
</dbReference>
<name>A0AA38TXZ0_9ASTR</name>
<evidence type="ECO:0000256" key="4">
    <source>
        <dbReference type="ARBA" id="ARBA00023242"/>
    </source>
</evidence>
<dbReference type="PANTHER" id="PTHR22536">
    <property type="entry name" value="LUNG CANCER METASTASIS-RELATED LCMR1 PROTEIN"/>
    <property type="match status" value="1"/>
</dbReference>
<protein>
    <recommendedName>
        <fullName evidence="8">Mediator of RNA polymerase II transcription subunit 19a</fullName>
    </recommendedName>
</protein>
<comment type="subcellular location">
    <subcellularLocation>
        <location evidence="1">Nucleus</location>
    </subcellularLocation>
</comment>
<keyword evidence="2" id="KW-0805">Transcription regulation</keyword>
<keyword evidence="4" id="KW-0539">Nucleus</keyword>
<feature type="compositionally biased region" description="Basic and acidic residues" evidence="5">
    <location>
        <begin position="163"/>
        <end position="188"/>
    </location>
</feature>
<keyword evidence="3" id="KW-0804">Transcription</keyword>
<feature type="compositionally biased region" description="Basic residues" evidence="5">
    <location>
        <begin position="152"/>
        <end position="162"/>
    </location>
</feature>
<dbReference type="GO" id="GO:0003712">
    <property type="term" value="F:transcription coregulator activity"/>
    <property type="evidence" value="ECO:0007669"/>
    <property type="project" value="InterPro"/>
</dbReference>
<feature type="compositionally biased region" description="Basic residues" evidence="5">
    <location>
        <begin position="205"/>
        <end position="215"/>
    </location>
</feature>